<keyword evidence="2" id="KW-1185">Reference proteome</keyword>
<dbReference type="Proteomes" id="UP000580043">
    <property type="component" value="Unassembled WGS sequence"/>
</dbReference>
<organism evidence="1 2">
    <name type="scientific">Zoogloea dura</name>
    <dbReference type="NCBI Taxonomy" id="2728840"/>
    <lineage>
        <taxon>Bacteria</taxon>
        <taxon>Pseudomonadati</taxon>
        <taxon>Pseudomonadota</taxon>
        <taxon>Betaproteobacteria</taxon>
        <taxon>Rhodocyclales</taxon>
        <taxon>Zoogloeaceae</taxon>
        <taxon>Zoogloea</taxon>
    </lineage>
</organism>
<dbReference type="EMBL" id="JABBGA010000022">
    <property type="protein sequence ID" value="NML28131.1"/>
    <property type="molecule type" value="Genomic_DNA"/>
</dbReference>
<dbReference type="Pfam" id="PF13289">
    <property type="entry name" value="SIR2_2"/>
    <property type="match status" value="1"/>
</dbReference>
<protein>
    <recommendedName>
        <fullName evidence="3">SIR2-like domain-containing protein</fullName>
    </recommendedName>
</protein>
<sequence>MKLRYDIAPDLSKSSMLAFASLAKAIHQKKLTLALGAGVSASSGLPPWIVLLRRIASTYLTHWEFDKCRGKANNSRPPKDLSIAFWNEYHWSDTTKKIANEFVAQEDALRLAQMVKARVRPHDWMYLVRKSLYGDDPLPAPSTLLIGIAELCAGDVGNTEILSYNYDNLAETALQRLGVRTDCIWQPSASRKVGVVPIYYPHGHLKCGGGPTVSIVLGEDDYSEYAIDQLGWRSSVQLRQFSSTTCLFLGFSLTDAQVRRLLWVAKRSGGARHYAFLPSAKNKDDKAEMLESLFDAQLRDINVNVIRYCAGNDGRDHSRLVELVTLLRDLRNIPSLLWT</sequence>
<proteinExistence type="predicted"/>
<name>A0A848GFD5_9RHOO</name>
<dbReference type="SUPFAM" id="SSF52467">
    <property type="entry name" value="DHS-like NAD/FAD-binding domain"/>
    <property type="match status" value="1"/>
</dbReference>
<reference evidence="1 2" key="1">
    <citation type="submission" date="2020-04" db="EMBL/GenBank/DDBJ databases">
        <title>Zoogloea sp. G-4-1-14 isolated from soil.</title>
        <authorList>
            <person name="Dahal R.H."/>
        </authorList>
    </citation>
    <scope>NUCLEOTIDE SEQUENCE [LARGE SCALE GENOMIC DNA]</scope>
    <source>
        <strain evidence="1 2">G-4-1-14</strain>
    </source>
</reference>
<comment type="caution">
    <text evidence="1">The sequence shown here is derived from an EMBL/GenBank/DDBJ whole genome shotgun (WGS) entry which is preliminary data.</text>
</comment>
<dbReference type="InterPro" id="IPR029035">
    <property type="entry name" value="DHS-like_NAD/FAD-binding_dom"/>
</dbReference>
<evidence type="ECO:0008006" key="3">
    <source>
        <dbReference type="Google" id="ProtNLM"/>
    </source>
</evidence>
<evidence type="ECO:0000313" key="2">
    <source>
        <dbReference type="Proteomes" id="UP000580043"/>
    </source>
</evidence>
<accession>A0A848GFD5</accession>
<dbReference type="AlphaFoldDB" id="A0A848GFD5"/>
<dbReference type="RefSeq" id="WP_169147665.1">
    <property type="nucleotide sequence ID" value="NZ_JABBGA010000022.1"/>
</dbReference>
<gene>
    <name evidence="1" type="ORF">HHL15_20435</name>
</gene>
<evidence type="ECO:0000313" key="1">
    <source>
        <dbReference type="EMBL" id="NML28131.1"/>
    </source>
</evidence>